<feature type="compositionally biased region" description="Low complexity" evidence="2">
    <location>
        <begin position="73"/>
        <end position="88"/>
    </location>
</feature>
<gene>
    <name evidence="6" type="primary">LOC107421430</name>
</gene>
<reference evidence="6" key="2">
    <citation type="submission" date="2025-08" db="UniProtKB">
        <authorList>
            <consortium name="RefSeq"/>
        </authorList>
    </citation>
    <scope>IDENTIFICATION</scope>
    <source>
        <tissue evidence="6">Seedling</tissue>
    </source>
</reference>
<sequence length="417" mass="45253">MAPKRPSPLDEPPAASSSEEEDASSGEEEEEEEASGSESGSEEEEEETEDPKTSVLPSNHAADKKAPSKKADPAAANSKPHSSSTGSESETESGSDTEPENTRRPTGAADPNVKPIASKPMEETSTAKKPRSKSNATPAARLPAKRPSGESEAKESKRAKKKGQEPEDEDEPGTASVAEEEQKKPGDEKKLFQRLWSEDDEIVILRGMIDYTAKKGADPSADMNAFHDFIKKSLQINVTKAQLADKVRRLKKKYENNAGKGKKYNPTKPHELKAFELSKKIWGGEGPSGGGGDEPKSNGKVRSNQKSNRSLALLKAELLSTPEPPKEAEKMEIDGNPGVSESLNEVVEFGKSLAVVGLPEHVVKKGLDLISGSKKAELEEKWKKLHVAELELYAKRTQLISEQAKLILDAYKRSSDH</sequence>
<dbReference type="GO" id="GO:0006355">
    <property type="term" value="P:regulation of DNA-templated transcription"/>
    <property type="evidence" value="ECO:0007669"/>
    <property type="project" value="InterPro"/>
</dbReference>
<feature type="compositionally biased region" description="Basic and acidic residues" evidence="2">
    <location>
        <begin position="61"/>
        <end position="72"/>
    </location>
</feature>
<feature type="region of interest" description="Disordered" evidence="2">
    <location>
        <begin position="1"/>
        <end position="193"/>
    </location>
</feature>
<name>A0A6P4A0C7_ZIZJJ</name>
<accession>A0A6P4A0C7</accession>
<evidence type="ECO:0000256" key="1">
    <source>
        <dbReference type="ARBA" id="ARBA00010820"/>
    </source>
</evidence>
<feature type="domain" description="Glabrous enhancer-binding protein-like C-terminal" evidence="4">
    <location>
        <begin position="351"/>
        <end position="403"/>
    </location>
</feature>
<feature type="compositionally biased region" description="Basic and acidic residues" evidence="2">
    <location>
        <begin position="180"/>
        <end position="191"/>
    </location>
</feature>
<proteinExistence type="inferred from homology"/>
<dbReference type="InterPro" id="IPR053933">
    <property type="entry name" value="GeBP-like_C"/>
</dbReference>
<feature type="compositionally biased region" description="Polar residues" evidence="2">
    <location>
        <begin position="300"/>
        <end position="310"/>
    </location>
</feature>
<keyword evidence="5" id="KW-1185">Reference proteome</keyword>
<feature type="compositionally biased region" description="Gly residues" evidence="2">
    <location>
        <begin position="283"/>
        <end position="292"/>
    </location>
</feature>
<dbReference type="GO" id="GO:0005634">
    <property type="term" value="C:nucleus"/>
    <property type="evidence" value="ECO:0007669"/>
    <property type="project" value="TreeGrafter"/>
</dbReference>
<evidence type="ECO:0000256" key="2">
    <source>
        <dbReference type="SAM" id="MobiDB-lite"/>
    </source>
</evidence>
<dbReference type="InterPro" id="IPR053932">
    <property type="entry name" value="GeBP-like_DBD"/>
</dbReference>
<feature type="region of interest" description="Disordered" evidence="2">
    <location>
        <begin position="276"/>
        <end position="337"/>
    </location>
</feature>
<dbReference type="Proteomes" id="UP001652623">
    <property type="component" value="Chromosome 1"/>
</dbReference>
<organism evidence="5 6">
    <name type="scientific">Ziziphus jujuba</name>
    <name type="common">Chinese jujube</name>
    <name type="synonym">Ziziphus sativa</name>
    <dbReference type="NCBI Taxonomy" id="326968"/>
    <lineage>
        <taxon>Eukaryota</taxon>
        <taxon>Viridiplantae</taxon>
        <taxon>Streptophyta</taxon>
        <taxon>Embryophyta</taxon>
        <taxon>Tracheophyta</taxon>
        <taxon>Spermatophyta</taxon>
        <taxon>Magnoliopsida</taxon>
        <taxon>eudicotyledons</taxon>
        <taxon>Gunneridae</taxon>
        <taxon>Pentapetalae</taxon>
        <taxon>rosids</taxon>
        <taxon>fabids</taxon>
        <taxon>Rosales</taxon>
        <taxon>Rhamnaceae</taxon>
        <taxon>Paliureae</taxon>
        <taxon>Ziziphus</taxon>
    </lineage>
</organism>
<evidence type="ECO:0000313" key="6">
    <source>
        <dbReference type="RefSeq" id="XP_015886154.1"/>
    </source>
</evidence>
<feature type="compositionally biased region" description="Acidic residues" evidence="2">
    <location>
        <begin position="18"/>
        <end position="49"/>
    </location>
</feature>
<dbReference type="KEGG" id="zju:107421430"/>
<dbReference type="InParanoid" id="A0A6P4A0C7"/>
<dbReference type="Pfam" id="PF04504">
    <property type="entry name" value="GeBP-like_DBD"/>
    <property type="match status" value="1"/>
</dbReference>
<evidence type="ECO:0000259" key="4">
    <source>
        <dbReference type="Pfam" id="PF22757"/>
    </source>
</evidence>
<dbReference type="RefSeq" id="XP_015886154.1">
    <property type="nucleotide sequence ID" value="XM_016030668.4"/>
</dbReference>
<dbReference type="GeneID" id="107421430"/>
<dbReference type="Pfam" id="PF22757">
    <property type="entry name" value="GeBP-like_C"/>
    <property type="match status" value="1"/>
</dbReference>
<comment type="similarity">
    <text evidence="1">Belongs to the GeBP family.</text>
</comment>
<dbReference type="InterPro" id="IPR007592">
    <property type="entry name" value="GEBP"/>
</dbReference>
<feature type="domain" description="Glabrous enhancer-binding protein-like DBD" evidence="3">
    <location>
        <begin position="192"/>
        <end position="283"/>
    </location>
</feature>
<reference evidence="5" key="1">
    <citation type="submission" date="2025-05" db="UniProtKB">
        <authorList>
            <consortium name="RefSeq"/>
        </authorList>
    </citation>
    <scope>NUCLEOTIDE SEQUENCE [LARGE SCALE GENOMIC DNA]</scope>
</reference>
<evidence type="ECO:0000313" key="5">
    <source>
        <dbReference type="Proteomes" id="UP001652623"/>
    </source>
</evidence>
<feature type="compositionally biased region" description="Acidic residues" evidence="2">
    <location>
        <begin position="89"/>
        <end position="99"/>
    </location>
</feature>
<protein>
    <submittedName>
        <fullName evidence="6">Probable transcription factor At1g61730</fullName>
    </submittedName>
</protein>
<feature type="compositionally biased region" description="Basic and acidic residues" evidence="2">
    <location>
        <begin position="324"/>
        <end position="333"/>
    </location>
</feature>
<feature type="compositionally biased region" description="Pro residues" evidence="2">
    <location>
        <begin position="1"/>
        <end position="11"/>
    </location>
</feature>
<feature type="compositionally biased region" description="Basic and acidic residues" evidence="2">
    <location>
        <begin position="147"/>
        <end position="156"/>
    </location>
</feature>
<dbReference type="AlphaFoldDB" id="A0A6P4A0C7"/>
<evidence type="ECO:0000259" key="3">
    <source>
        <dbReference type="Pfam" id="PF04504"/>
    </source>
</evidence>
<dbReference type="PANTHER" id="PTHR31662:SF33">
    <property type="entry name" value="DNA-BINDING STOREKEEPER PROTEIN TRANSCRIPTIONAL REGULATOR-LIKE PROTEIN"/>
    <property type="match status" value="1"/>
</dbReference>
<dbReference type="PANTHER" id="PTHR31662">
    <property type="entry name" value="BNAANNG10740D PROTEIN-RELATED"/>
    <property type="match status" value="1"/>
</dbReference>
<dbReference type="FunCoup" id="A0A6P4A0C7">
    <property type="interactions" value="986"/>
</dbReference>